<name>Q6E3K7_9ACTN</name>
<dbReference type="ESTHER" id="9acto-q6e3k7">
    <property type="family name" value="AlphaBeta_hydrolase"/>
</dbReference>
<evidence type="ECO:0000259" key="2">
    <source>
        <dbReference type="Pfam" id="PF08386"/>
    </source>
</evidence>
<reference evidence="3" key="1">
    <citation type="journal article" date="2004" name="Appl. Environ. Microbiol.">
        <title>Molecular and genetic characterization of propionicin F, a bacteriocin from Propionibacterium freudenreichii.</title>
        <authorList>
            <person name="Brede D.A."/>
            <person name="Faye T."/>
            <person name="Johnsborg O."/>
            <person name="Oedegaard I."/>
            <person name="Nes I.F."/>
            <person name="Holo H."/>
        </authorList>
    </citation>
    <scope>NUCLEOTIDE SEQUENCE</scope>
    <source>
        <strain evidence="3">LMGT 2946</strain>
    </source>
</reference>
<dbReference type="InterPro" id="IPR013595">
    <property type="entry name" value="Pept_S33_TAP-like_C"/>
</dbReference>
<dbReference type="EMBL" id="AY587566">
    <property type="protein sequence ID" value="AAT47517.1"/>
    <property type="molecule type" value="Genomic_DNA"/>
</dbReference>
<dbReference type="SUPFAM" id="SSF53474">
    <property type="entry name" value="alpha/beta-Hydrolases"/>
    <property type="match status" value="1"/>
</dbReference>
<dbReference type="GO" id="GO:0003824">
    <property type="term" value="F:catalytic activity"/>
    <property type="evidence" value="ECO:0007669"/>
    <property type="project" value="UniProtKB-ARBA"/>
</dbReference>
<proteinExistence type="predicted"/>
<gene>
    <name evidence="3" type="primary">pcfC</name>
</gene>
<dbReference type="Gene3D" id="3.40.50.1820">
    <property type="entry name" value="alpha/beta hydrolase"/>
    <property type="match status" value="1"/>
</dbReference>
<organism evidence="3">
    <name type="scientific">Propionibacterium freudenreichii</name>
    <dbReference type="NCBI Taxonomy" id="1744"/>
    <lineage>
        <taxon>Bacteria</taxon>
        <taxon>Bacillati</taxon>
        <taxon>Actinomycetota</taxon>
        <taxon>Actinomycetes</taxon>
        <taxon>Propionibacteriales</taxon>
        <taxon>Propionibacteriaceae</taxon>
        <taxon>Propionibacterium</taxon>
    </lineage>
</organism>
<dbReference type="InterPro" id="IPR029058">
    <property type="entry name" value="AB_hydrolase_fold"/>
</dbReference>
<sequence length="452" mass="48433">MAIPRISISGVKKNPRAKIKIHRAASNSGSKGTIFYNPGGPAISAVDTLKDLVSFLDPRIVNDNDIVAIDPIGVGDSDGVVCITPSLPEQHYGVLPSNYVEFKDHLNNVDPIISRTCSSEFAMGSIAQARDIEYIRVALGLKSVTFLGVSYGSILATVYAKLYPRSVSSLIVDSPVDPYSSYQSNGQGIWARIGIPATSQEALMSAIGLCESIGIGRCPVALTIRSSFERVMNRLQVSTINAGKGRAVDLSSFESYVSARLYHFNSLGIDDFELLFDQIIQLANASELGTGAEPPVAVDDVGLTDLIIRLSRMNLVLCSDYPQIDNALLPADAMISELKSPGSGYYYAAMTSSCRNGDRGQGRVGGLLQSGPQLPRTIVFENSHDPVSSTQAAVHVKNMSSRASVVTVSDWWGHGALRASKCTNEELYAFLRGGRGPFSGSRVCAPNQAMFP</sequence>
<dbReference type="Pfam" id="PF08386">
    <property type="entry name" value="Abhydrolase_4"/>
    <property type="match status" value="1"/>
</dbReference>
<protein>
    <submittedName>
        <fullName evidence="3">Putative proline peptidase</fullName>
    </submittedName>
</protein>
<feature type="domain" description="AB hydrolase-1" evidence="1">
    <location>
        <begin position="34"/>
        <end position="178"/>
    </location>
</feature>
<feature type="domain" description="Peptidase S33 tripeptidyl aminopeptidase-like C-terminal" evidence="2">
    <location>
        <begin position="372"/>
        <end position="440"/>
    </location>
</feature>
<evidence type="ECO:0000259" key="1">
    <source>
        <dbReference type="Pfam" id="PF00561"/>
    </source>
</evidence>
<dbReference type="AlphaFoldDB" id="Q6E3K7"/>
<evidence type="ECO:0000313" key="3">
    <source>
        <dbReference type="EMBL" id="AAT47517.1"/>
    </source>
</evidence>
<dbReference type="Pfam" id="PF00561">
    <property type="entry name" value="Abhydrolase_1"/>
    <property type="match status" value="1"/>
</dbReference>
<accession>Q6E3K7</accession>
<dbReference type="InterPro" id="IPR000073">
    <property type="entry name" value="AB_hydrolase_1"/>
</dbReference>